<dbReference type="InterPro" id="IPR051201">
    <property type="entry name" value="Chloro_Bact_Ser_Proteases"/>
</dbReference>
<feature type="domain" description="PDZ" evidence="8">
    <location>
        <begin position="278"/>
        <end position="369"/>
    </location>
</feature>
<dbReference type="InterPro" id="IPR036034">
    <property type="entry name" value="PDZ_sf"/>
</dbReference>
<feature type="binding site" evidence="7">
    <location>
        <begin position="232"/>
        <end position="234"/>
    </location>
    <ligand>
        <name>substrate</name>
    </ligand>
</feature>
<dbReference type="Pfam" id="PF13180">
    <property type="entry name" value="PDZ_2"/>
    <property type="match status" value="1"/>
</dbReference>
<comment type="caution">
    <text evidence="9">The sequence shown here is derived from an EMBL/GenBank/DDBJ whole genome shotgun (WGS) entry which is preliminary data.</text>
</comment>
<feature type="active site" description="Charge relay system" evidence="6">
    <location>
        <position position="125"/>
    </location>
</feature>
<evidence type="ECO:0000256" key="7">
    <source>
        <dbReference type="PIRSR" id="PIRSR611782-2"/>
    </source>
</evidence>
<keyword evidence="5" id="KW-0720">Serine protease</keyword>
<proteinExistence type="predicted"/>
<evidence type="ECO:0000313" key="10">
    <source>
        <dbReference type="Proteomes" id="UP000473278"/>
    </source>
</evidence>
<dbReference type="InterPro" id="IPR009003">
    <property type="entry name" value="Peptidase_S1_PA"/>
</dbReference>
<evidence type="ECO:0000313" key="9">
    <source>
        <dbReference type="EMBL" id="NGP75556.1"/>
    </source>
</evidence>
<dbReference type="Gene3D" id="2.40.10.120">
    <property type="match status" value="1"/>
</dbReference>
<accession>A0A6M1STU2</accession>
<organism evidence="9 10">
    <name type="scientific">Halalkalibaculum roseum</name>
    <dbReference type="NCBI Taxonomy" id="2709311"/>
    <lineage>
        <taxon>Bacteria</taxon>
        <taxon>Pseudomonadati</taxon>
        <taxon>Balneolota</taxon>
        <taxon>Balneolia</taxon>
        <taxon>Balneolales</taxon>
        <taxon>Balneolaceae</taxon>
        <taxon>Halalkalibaculum</taxon>
    </lineage>
</organism>
<evidence type="ECO:0000256" key="3">
    <source>
        <dbReference type="ARBA" id="ARBA00022737"/>
    </source>
</evidence>
<keyword evidence="1 9" id="KW-0645">Protease</keyword>
<dbReference type="Pfam" id="PF00595">
    <property type="entry name" value="PDZ"/>
    <property type="match status" value="1"/>
</dbReference>
<evidence type="ECO:0000256" key="4">
    <source>
        <dbReference type="ARBA" id="ARBA00022801"/>
    </source>
</evidence>
<gene>
    <name evidence="9" type="ORF">G3570_02850</name>
</gene>
<evidence type="ECO:0000256" key="6">
    <source>
        <dbReference type="PIRSR" id="PIRSR611782-1"/>
    </source>
</evidence>
<dbReference type="InterPro" id="IPR011782">
    <property type="entry name" value="Pept_S1C_Do"/>
</dbReference>
<dbReference type="SMART" id="SM00228">
    <property type="entry name" value="PDZ"/>
    <property type="match status" value="2"/>
</dbReference>
<keyword evidence="3" id="KW-0677">Repeat</keyword>
<dbReference type="PROSITE" id="PS50106">
    <property type="entry name" value="PDZ"/>
    <property type="match status" value="2"/>
</dbReference>
<dbReference type="InterPro" id="IPR001940">
    <property type="entry name" value="Peptidase_S1C"/>
</dbReference>
<dbReference type="GO" id="GO:0004252">
    <property type="term" value="F:serine-type endopeptidase activity"/>
    <property type="evidence" value="ECO:0007669"/>
    <property type="project" value="InterPro"/>
</dbReference>
<protein>
    <submittedName>
        <fullName evidence="9">DegQ family serine endoprotease</fullName>
    </submittedName>
</protein>
<feature type="active site" description="Charge relay system" evidence="6">
    <location>
        <position position="234"/>
    </location>
</feature>
<keyword evidence="10" id="KW-1185">Reference proteome</keyword>
<keyword evidence="4" id="KW-0378">Hydrolase</keyword>
<feature type="binding site" evidence="7">
    <location>
        <position position="155"/>
    </location>
    <ligand>
        <name>substrate</name>
    </ligand>
</feature>
<evidence type="ECO:0000256" key="1">
    <source>
        <dbReference type="ARBA" id="ARBA00022670"/>
    </source>
</evidence>
<evidence type="ECO:0000256" key="5">
    <source>
        <dbReference type="ARBA" id="ARBA00022825"/>
    </source>
</evidence>
<dbReference type="RefSeq" id="WP_165138962.1">
    <property type="nucleotide sequence ID" value="NZ_JAALLT010000001.1"/>
</dbReference>
<dbReference type="InterPro" id="IPR001478">
    <property type="entry name" value="PDZ"/>
</dbReference>
<sequence length="493" mass="52393">MKRFNPTYLLFAILAVLLVGFYTIDTDTNEASLASLPDFTATSEVKPAEEKPVNTLKDLNDAIVNIADNATPAVVTIQVKQTVEVSNPFQRFFGDPRGGGEERTRRGLGSGVIVSQDGYILTNAHVVENADEITVGLSNGKEYDGKVVGTDPRTDVAVVNIEAEGLSTIKIGNSDEARVGEIVLAIGSPLGQDLAHSVSMGIISAKGRAIGIIDQGAGYENFIQTDAAINPGNSGGAMVNMDGELIGINTAIASRSGGNDGIGFAVPSNLAKSVMESLIKTGKVSRAYLGIYGGNIDRTMARALDIDEAQGILVSEVQDGTPAAEAGLREGDVIRTLNGQQVENYSKFRTSIATREPGSEIDLGIIREGESMNVTVTLGELPDEQTASSTQEPDRNLEEQLGFRAQNLTPDLAERLGLESAQDGVVVTAISRGSNAYRQGLREGDVITSVSRNTVENMSDFNREIKRISDSGDDVVLLRILRGGVNQFIAFEL</sequence>
<dbReference type="PANTHER" id="PTHR43343:SF3">
    <property type="entry name" value="PROTEASE DO-LIKE 8, CHLOROPLASTIC"/>
    <property type="match status" value="1"/>
</dbReference>
<dbReference type="PRINTS" id="PR00834">
    <property type="entry name" value="PROTEASES2C"/>
</dbReference>
<keyword evidence="2" id="KW-0732">Signal</keyword>
<dbReference type="SUPFAM" id="SSF50494">
    <property type="entry name" value="Trypsin-like serine proteases"/>
    <property type="match status" value="1"/>
</dbReference>
<dbReference type="SUPFAM" id="SSF50156">
    <property type="entry name" value="PDZ domain-like"/>
    <property type="match status" value="2"/>
</dbReference>
<feature type="active site" description="Charge relay system" evidence="6">
    <location>
        <position position="155"/>
    </location>
</feature>
<dbReference type="Proteomes" id="UP000473278">
    <property type="component" value="Unassembled WGS sequence"/>
</dbReference>
<dbReference type="EMBL" id="JAALLT010000001">
    <property type="protein sequence ID" value="NGP75556.1"/>
    <property type="molecule type" value="Genomic_DNA"/>
</dbReference>
<dbReference type="PANTHER" id="PTHR43343">
    <property type="entry name" value="PEPTIDASE S12"/>
    <property type="match status" value="1"/>
</dbReference>
<evidence type="ECO:0000259" key="8">
    <source>
        <dbReference type="PROSITE" id="PS50106"/>
    </source>
</evidence>
<dbReference type="NCBIfam" id="TIGR02037">
    <property type="entry name" value="degP_htrA_DO"/>
    <property type="match status" value="1"/>
</dbReference>
<reference evidence="9 10" key="1">
    <citation type="submission" date="2020-02" db="EMBL/GenBank/DDBJ databases">
        <title>Balneolaceae bacterium YR4-1, complete genome.</title>
        <authorList>
            <person name="Li Y."/>
            <person name="Wu S."/>
        </authorList>
    </citation>
    <scope>NUCLEOTIDE SEQUENCE [LARGE SCALE GENOMIC DNA]</scope>
    <source>
        <strain evidence="9 10">YR4-1</strain>
    </source>
</reference>
<name>A0A6M1STU2_9BACT</name>
<feature type="binding site" evidence="7">
    <location>
        <position position="125"/>
    </location>
    <ligand>
        <name>substrate</name>
    </ligand>
</feature>
<dbReference type="Gene3D" id="2.30.42.10">
    <property type="match status" value="2"/>
</dbReference>
<dbReference type="AlphaFoldDB" id="A0A6M1STU2"/>
<feature type="binding site" evidence="7">
    <location>
        <begin position="289"/>
        <end position="293"/>
    </location>
    <ligand>
        <name>substrate</name>
    </ligand>
</feature>
<evidence type="ECO:0000256" key="2">
    <source>
        <dbReference type="ARBA" id="ARBA00022729"/>
    </source>
</evidence>
<feature type="domain" description="PDZ" evidence="8">
    <location>
        <begin position="416"/>
        <end position="459"/>
    </location>
</feature>
<dbReference type="GO" id="GO:0006508">
    <property type="term" value="P:proteolysis"/>
    <property type="evidence" value="ECO:0007669"/>
    <property type="project" value="UniProtKB-KW"/>
</dbReference>
<dbReference type="Pfam" id="PF13365">
    <property type="entry name" value="Trypsin_2"/>
    <property type="match status" value="1"/>
</dbReference>